<keyword evidence="4" id="KW-1185">Reference proteome</keyword>
<dbReference type="Gene3D" id="3.30.1330.80">
    <property type="entry name" value="Hypothetical protein, similar to alpha- acetolactate decarboxylase, domain 2"/>
    <property type="match status" value="1"/>
</dbReference>
<dbReference type="Proteomes" id="UP000014760">
    <property type="component" value="Unassembled WGS sequence"/>
</dbReference>
<dbReference type="PANTHER" id="PTHR34988">
    <property type="entry name" value="PROTEIN, PUTATIVE-RELATED"/>
    <property type="match status" value="1"/>
</dbReference>
<gene>
    <name evidence="2" type="ORF">CAPTEDRAFT_151507</name>
</gene>
<protein>
    <recommendedName>
        <fullName evidence="1">PPC domain-containing protein</fullName>
    </recommendedName>
</protein>
<accession>R7TTS0</accession>
<dbReference type="EMBL" id="AMQN01011044">
    <property type="status" value="NOT_ANNOTATED_CDS"/>
    <property type="molecule type" value="Genomic_DNA"/>
</dbReference>
<dbReference type="InterPro" id="IPR005175">
    <property type="entry name" value="PPC_dom"/>
</dbReference>
<evidence type="ECO:0000313" key="4">
    <source>
        <dbReference type="Proteomes" id="UP000014760"/>
    </source>
</evidence>
<feature type="domain" description="PPC" evidence="1">
    <location>
        <begin position="9"/>
        <end position="144"/>
    </location>
</feature>
<dbReference type="OrthoDB" id="2156856at2759"/>
<dbReference type="PANTHER" id="PTHR34988:SF1">
    <property type="entry name" value="DNA-BINDING PROTEIN"/>
    <property type="match status" value="1"/>
</dbReference>
<dbReference type="EnsemblMetazoa" id="CapteT151507">
    <property type="protein sequence ID" value="CapteP151507"/>
    <property type="gene ID" value="CapteG151507"/>
</dbReference>
<reference evidence="2 4" key="2">
    <citation type="journal article" date="2013" name="Nature">
        <title>Insights into bilaterian evolution from three spiralian genomes.</title>
        <authorList>
            <person name="Simakov O."/>
            <person name="Marletaz F."/>
            <person name="Cho S.J."/>
            <person name="Edsinger-Gonzales E."/>
            <person name="Havlak P."/>
            <person name="Hellsten U."/>
            <person name="Kuo D.H."/>
            <person name="Larsson T."/>
            <person name="Lv J."/>
            <person name="Arendt D."/>
            <person name="Savage R."/>
            <person name="Osoegawa K."/>
            <person name="de Jong P."/>
            <person name="Grimwood J."/>
            <person name="Chapman J.A."/>
            <person name="Shapiro H."/>
            <person name="Aerts A."/>
            <person name="Otillar R.P."/>
            <person name="Terry A.Y."/>
            <person name="Boore J.L."/>
            <person name="Grigoriev I.V."/>
            <person name="Lindberg D.R."/>
            <person name="Seaver E.C."/>
            <person name="Weisblat D.A."/>
            <person name="Putnam N.H."/>
            <person name="Rokhsar D.S."/>
        </authorList>
    </citation>
    <scope>NUCLEOTIDE SEQUENCE</scope>
    <source>
        <strain evidence="2 4">I ESC-2004</strain>
    </source>
</reference>
<organism evidence="2">
    <name type="scientific">Capitella teleta</name>
    <name type="common">Polychaete worm</name>
    <dbReference type="NCBI Taxonomy" id="283909"/>
    <lineage>
        <taxon>Eukaryota</taxon>
        <taxon>Metazoa</taxon>
        <taxon>Spiralia</taxon>
        <taxon>Lophotrochozoa</taxon>
        <taxon>Annelida</taxon>
        <taxon>Polychaeta</taxon>
        <taxon>Sedentaria</taxon>
        <taxon>Scolecida</taxon>
        <taxon>Capitellidae</taxon>
        <taxon>Capitella</taxon>
    </lineage>
</organism>
<evidence type="ECO:0000313" key="3">
    <source>
        <dbReference type="EnsemblMetazoa" id="CapteP151507"/>
    </source>
</evidence>
<dbReference type="CDD" id="cd11378">
    <property type="entry name" value="DUF296"/>
    <property type="match status" value="1"/>
</dbReference>
<dbReference type="HOGENOM" id="CLU_114051_3_1_1"/>
<sequence>MSRPERGLSSPMTCFPLRLHPGEDLITTLQEFAQKQQLRSAFVLSCCGSVTKATLRFAQKDDSENEIRTFNEHFEILALSGTLSAGEGHLHVALGDKEGKVIGGHVIGDMPIFTTAEVVIAEMPSVEFQRPFDRETGYPELHIVKKSEK</sequence>
<evidence type="ECO:0000313" key="2">
    <source>
        <dbReference type="EMBL" id="ELT97084.1"/>
    </source>
</evidence>
<dbReference type="STRING" id="283909.R7TTS0"/>
<dbReference type="OMA" id="TEINGHF"/>
<reference evidence="4" key="1">
    <citation type="submission" date="2012-12" db="EMBL/GenBank/DDBJ databases">
        <authorList>
            <person name="Hellsten U."/>
            <person name="Grimwood J."/>
            <person name="Chapman J.A."/>
            <person name="Shapiro H."/>
            <person name="Aerts A."/>
            <person name="Otillar R.P."/>
            <person name="Terry A.Y."/>
            <person name="Boore J.L."/>
            <person name="Simakov O."/>
            <person name="Marletaz F."/>
            <person name="Cho S.-J."/>
            <person name="Edsinger-Gonzales E."/>
            <person name="Havlak P."/>
            <person name="Kuo D.-H."/>
            <person name="Larsson T."/>
            <person name="Lv J."/>
            <person name="Arendt D."/>
            <person name="Savage R."/>
            <person name="Osoegawa K."/>
            <person name="de Jong P."/>
            <person name="Lindberg D.R."/>
            <person name="Seaver E.C."/>
            <person name="Weisblat D.A."/>
            <person name="Putnam N.H."/>
            <person name="Grigoriev I.V."/>
            <person name="Rokhsar D.S."/>
        </authorList>
    </citation>
    <scope>NUCLEOTIDE SEQUENCE</scope>
    <source>
        <strain evidence="4">I ESC-2004</strain>
    </source>
</reference>
<dbReference type="Pfam" id="PF03479">
    <property type="entry name" value="PCC"/>
    <property type="match status" value="1"/>
</dbReference>
<dbReference type="PROSITE" id="PS51742">
    <property type="entry name" value="PPC"/>
    <property type="match status" value="1"/>
</dbReference>
<dbReference type="EMBL" id="KB308662">
    <property type="protein sequence ID" value="ELT97084.1"/>
    <property type="molecule type" value="Genomic_DNA"/>
</dbReference>
<dbReference type="SUPFAM" id="SSF117856">
    <property type="entry name" value="AF0104/ALDC/Ptd012-like"/>
    <property type="match status" value="1"/>
</dbReference>
<proteinExistence type="predicted"/>
<evidence type="ECO:0000259" key="1">
    <source>
        <dbReference type="PROSITE" id="PS51742"/>
    </source>
</evidence>
<dbReference type="AlphaFoldDB" id="R7TTS0"/>
<name>R7TTS0_CAPTE</name>
<reference evidence="3" key="3">
    <citation type="submission" date="2015-06" db="UniProtKB">
        <authorList>
            <consortium name="EnsemblMetazoa"/>
        </authorList>
    </citation>
    <scope>IDENTIFICATION</scope>
</reference>